<protein>
    <submittedName>
        <fullName evidence="2">GroES-like protein</fullName>
    </submittedName>
</protein>
<reference evidence="2 3" key="1">
    <citation type="submission" date="2019-03" db="EMBL/GenBank/DDBJ databases">
        <title>Rhodosporidium diobovatum UCD-FST 08-225 genome sequencing, assembly, and annotation.</title>
        <authorList>
            <person name="Fakankun I.U."/>
            <person name="Fristensky B."/>
            <person name="Levin D.B."/>
        </authorList>
    </citation>
    <scope>NUCLEOTIDE SEQUENCE [LARGE SCALE GENOMIC DNA]</scope>
    <source>
        <strain evidence="2 3">UCD-FST 08-225</strain>
    </source>
</reference>
<name>A0A5C5G2N8_9BASI</name>
<dbReference type="EMBL" id="SOZI01000014">
    <property type="protein sequence ID" value="TNY23185.1"/>
    <property type="molecule type" value="Genomic_DNA"/>
</dbReference>
<dbReference type="InterPro" id="IPR020843">
    <property type="entry name" value="ER"/>
</dbReference>
<dbReference type="SMART" id="SM00829">
    <property type="entry name" value="PKS_ER"/>
    <property type="match status" value="1"/>
</dbReference>
<dbReference type="STRING" id="5288.A0A5C5G2N8"/>
<dbReference type="SUPFAM" id="SSF50129">
    <property type="entry name" value="GroES-like"/>
    <property type="match status" value="1"/>
</dbReference>
<evidence type="ECO:0000313" key="3">
    <source>
        <dbReference type="Proteomes" id="UP000311382"/>
    </source>
</evidence>
<keyword evidence="3" id="KW-1185">Reference proteome</keyword>
<dbReference type="InterPro" id="IPR036291">
    <property type="entry name" value="NAD(P)-bd_dom_sf"/>
</dbReference>
<dbReference type="SUPFAM" id="SSF51735">
    <property type="entry name" value="NAD(P)-binding Rossmann-fold domains"/>
    <property type="match status" value="1"/>
</dbReference>
<dbReference type="Pfam" id="PF08240">
    <property type="entry name" value="ADH_N"/>
    <property type="match status" value="1"/>
</dbReference>
<dbReference type="AlphaFoldDB" id="A0A5C5G2N8"/>
<dbReference type="Gene3D" id="3.90.180.10">
    <property type="entry name" value="Medium-chain alcohol dehydrogenases, catalytic domain"/>
    <property type="match status" value="1"/>
</dbReference>
<sequence>MSNTMKAVVVTARGKTELKDVPVPSPSAGEILVQTRAIAVNPTDYNELLFLTFLRAGHSVLTLFPSRDFLAPEGSWLGCDYMGVVSKLGEGVTNVKEGDRVAGFVHGGAWEGEGWAEYIKAQASLVWKVPDNLSDEEGAAAAGVGPWTVIQAFYFRLKLATPANPTKEAEPVLIWGGSTSTGLYGIQFLKASGYTPIVTASEKNFDKLKQLGAAACYSYSDPDVASKIAKDYPKLRYALDTISEGKTTVTAVKAISQAAGKGKVITLLTNKDEELKQFADSVPAEPTLLYTVLGVEFEWPGVKFPASPEDKAAMEGWMPLLPDLFKSGTIKPNPILPFDGGLANITEGLDYVKSGKQSAQKVVYKV</sequence>
<dbReference type="InterPro" id="IPR013154">
    <property type="entry name" value="ADH-like_N"/>
</dbReference>
<dbReference type="Proteomes" id="UP000311382">
    <property type="component" value="Unassembled WGS sequence"/>
</dbReference>
<dbReference type="CDD" id="cd08249">
    <property type="entry name" value="enoyl_reductase_like"/>
    <property type="match status" value="1"/>
</dbReference>
<dbReference type="InterPro" id="IPR013149">
    <property type="entry name" value="ADH-like_C"/>
</dbReference>
<dbReference type="OrthoDB" id="10257049at2759"/>
<gene>
    <name evidence="2" type="ORF">DMC30DRAFT_414382</name>
</gene>
<evidence type="ECO:0000259" key="1">
    <source>
        <dbReference type="SMART" id="SM00829"/>
    </source>
</evidence>
<comment type="caution">
    <text evidence="2">The sequence shown here is derived from an EMBL/GenBank/DDBJ whole genome shotgun (WGS) entry which is preliminary data.</text>
</comment>
<accession>A0A5C5G2N8</accession>
<evidence type="ECO:0000313" key="2">
    <source>
        <dbReference type="EMBL" id="TNY23185.1"/>
    </source>
</evidence>
<dbReference type="Pfam" id="PF00107">
    <property type="entry name" value="ADH_zinc_N"/>
    <property type="match status" value="1"/>
</dbReference>
<dbReference type="InterPro" id="IPR011032">
    <property type="entry name" value="GroES-like_sf"/>
</dbReference>
<dbReference type="PANTHER" id="PTHR45348:SF2">
    <property type="entry name" value="ZINC-TYPE ALCOHOL DEHYDROGENASE-LIKE PROTEIN C2E1P3.01"/>
    <property type="match status" value="1"/>
</dbReference>
<dbReference type="InterPro" id="IPR047122">
    <property type="entry name" value="Trans-enoyl_RdTase-like"/>
</dbReference>
<proteinExistence type="predicted"/>
<dbReference type="Gene3D" id="3.40.50.720">
    <property type="entry name" value="NAD(P)-binding Rossmann-like Domain"/>
    <property type="match status" value="1"/>
</dbReference>
<organism evidence="2 3">
    <name type="scientific">Rhodotorula diobovata</name>
    <dbReference type="NCBI Taxonomy" id="5288"/>
    <lineage>
        <taxon>Eukaryota</taxon>
        <taxon>Fungi</taxon>
        <taxon>Dikarya</taxon>
        <taxon>Basidiomycota</taxon>
        <taxon>Pucciniomycotina</taxon>
        <taxon>Microbotryomycetes</taxon>
        <taxon>Sporidiobolales</taxon>
        <taxon>Sporidiobolaceae</taxon>
        <taxon>Rhodotorula</taxon>
    </lineage>
</organism>
<dbReference type="PANTHER" id="PTHR45348">
    <property type="entry name" value="HYPOTHETICAL OXIDOREDUCTASE (EUROFUNG)"/>
    <property type="match status" value="1"/>
</dbReference>
<dbReference type="GO" id="GO:0016651">
    <property type="term" value="F:oxidoreductase activity, acting on NAD(P)H"/>
    <property type="evidence" value="ECO:0007669"/>
    <property type="project" value="InterPro"/>
</dbReference>
<feature type="domain" description="Enoyl reductase (ER)" evidence="1">
    <location>
        <begin position="11"/>
        <end position="363"/>
    </location>
</feature>